<organism evidence="2 3">
    <name type="scientific">Bradyrhizobium japonicum</name>
    <dbReference type="NCBI Taxonomy" id="375"/>
    <lineage>
        <taxon>Bacteria</taxon>
        <taxon>Pseudomonadati</taxon>
        <taxon>Pseudomonadota</taxon>
        <taxon>Alphaproteobacteria</taxon>
        <taxon>Hyphomicrobiales</taxon>
        <taxon>Nitrobacteraceae</taxon>
        <taxon>Bradyrhizobium</taxon>
    </lineage>
</organism>
<reference evidence="2 3" key="1">
    <citation type="submission" date="2016-11" db="EMBL/GenBank/DDBJ databases">
        <title>Complete Genome Sequence of Bradyrhizobium sp. strain J5, an isolated from soybean nodule in Hokkaido.</title>
        <authorList>
            <person name="Kanehara K."/>
        </authorList>
    </citation>
    <scope>NUCLEOTIDE SEQUENCE [LARGE SCALE GENOMIC DNA]</scope>
    <source>
        <strain evidence="2 3">J5</strain>
    </source>
</reference>
<dbReference type="InterPro" id="IPR018712">
    <property type="entry name" value="Tle1-like_cat"/>
</dbReference>
<name>A0A1L3FKR1_BRAJP</name>
<gene>
    <name evidence="2" type="ORF">BKD09_36050</name>
</gene>
<dbReference type="Pfam" id="PF09994">
    <property type="entry name" value="T6SS_Tle1-like_cat"/>
    <property type="match status" value="1"/>
</dbReference>
<dbReference type="EMBL" id="CP017637">
    <property type="protein sequence ID" value="APG13782.1"/>
    <property type="molecule type" value="Genomic_DNA"/>
</dbReference>
<evidence type="ECO:0000259" key="1">
    <source>
        <dbReference type="Pfam" id="PF09994"/>
    </source>
</evidence>
<feature type="domain" description="T6SS Phospholipase effector Tle1-like catalytic" evidence="1">
    <location>
        <begin position="11"/>
        <end position="285"/>
    </location>
</feature>
<protein>
    <recommendedName>
        <fullName evidence="1">T6SS Phospholipase effector Tle1-like catalytic domain-containing protein</fullName>
    </recommendedName>
</protein>
<evidence type="ECO:0000313" key="3">
    <source>
        <dbReference type="Proteomes" id="UP000181962"/>
    </source>
</evidence>
<dbReference type="PANTHER" id="PTHR33840">
    <property type="match status" value="1"/>
</dbReference>
<evidence type="ECO:0000313" key="2">
    <source>
        <dbReference type="EMBL" id="APG13782.1"/>
    </source>
</evidence>
<sequence length="398" mass="45647">MSEASSERSIKKIVVCCDGTGNEITESNEKLSNVLKFFRCVQATRANKRQIAFYHSGVGTVVRPNEWRRILQAASAFFGLATGYGFDDNVLIAYEFLIENYQDGDEIFLFGFRRGAQTVRVLAALIHKIGLLQPEQRNLVGLGLRAYKQSGVQEGGFRFGRVLSTRWPTIRMIGVWDTVASVIVPRRTLPYFPTLEANLAYTHTNPSVETFRQAIAIDERRRMFRLKTWDEAQWFERDRFKKTFENRQDVKQVWFAGVHADVGGGGYKEEESGLSKFPLLWMIDEAQQCGLEFCSKTVQLLTGQQMSEYAPPDISGQLHNSMTCCWKLLEYLPKWARYKEWPKRKSLFGFYLPAGEPRLIPEGSIVHRSVVSRMETMKYNPINLPLHYQVEPPQAKSS</sequence>
<dbReference type="RefSeq" id="WP_223153654.1">
    <property type="nucleotide sequence ID" value="NZ_CP017637.1"/>
</dbReference>
<accession>A0A1L3FKR1</accession>
<dbReference type="AlphaFoldDB" id="A0A1L3FKR1"/>
<dbReference type="PANTHER" id="PTHR33840:SF1">
    <property type="entry name" value="TLE1 PHOSPHOLIPASE DOMAIN-CONTAINING PROTEIN"/>
    <property type="match status" value="1"/>
</dbReference>
<proteinExistence type="predicted"/>
<dbReference type="Proteomes" id="UP000181962">
    <property type="component" value="Chromosome"/>
</dbReference>